<evidence type="ECO:0000259" key="7">
    <source>
        <dbReference type="Pfam" id="PF06271"/>
    </source>
</evidence>
<feature type="transmembrane region" description="Helical" evidence="6">
    <location>
        <begin position="119"/>
        <end position="138"/>
    </location>
</feature>
<feature type="domain" description="RDD" evidence="7">
    <location>
        <begin position="14"/>
        <end position="151"/>
    </location>
</feature>
<comment type="caution">
    <text evidence="8">The sequence shown here is derived from an EMBL/GenBank/DDBJ whole genome shotgun (WGS) entry which is preliminary data.</text>
</comment>
<gene>
    <name evidence="8" type="ORF">ACFOX3_13120</name>
</gene>
<dbReference type="EMBL" id="JBHSCX010000020">
    <property type="protein sequence ID" value="MFC4363249.1"/>
    <property type="molecule type" value="Genomic_DNA"/>
</dbReference>
<name>A0ABV8V882_9GAMM</name>
<evidence type="ECO:0000256" key="5">
    <source>
        <dbReference type="ARBA" id="ARBA00023136"/>
    </source>
</evidence>
<dbReference type="PANTHER" id="PTHR36115:SF4">
    <property type="entry name" value="MEMBRANE PROTEIN"/>
    <property type="match status" value="1"/>
</dbReference>
<organism evidence="8 9">
    <name type="scientific">Simiduia curdlanivorans</name>
    <dbReference type="NCBI Taxonomy" id="1492769"/>
    <lineage>
        <taxon>Bacteria</taxon>
        <taxon>Pseudomonadati</taxon>
        <taxon>Pseudomonadota</taxon>
        <taxon>Gammaproteobacteria</taxon>
        <taxon>Cellvibrionales</taxon>
        <taxon>Cellvibrionaceae</taxon>
        <taxon>Simiduia</taxon>
    </lineage>
</organism>
<dbReference type="Proteomes" id="UP001595840">
    <property type="component" value="Unassembled WGS sequence"/>
</dbReference>
<evidence type="ECO:0000313" key="8">
    <source>
        <dbReference type="EMBL" id="MFC4363249.1"/>
    </source>
</evidence>
<comment type="subcellular location">
    <subcellularLocation>
        <location evidence="1">Cell membrane</location>
        <topology evidence="1">Multi-pass membrane protein</topology>
    </subcellularLocation>
</comment>
<accession>A0ABV8V882</accession>
<dbReference type="InterPro" id="IPR051791">
    <property type="entry name" value="Pra-immunoreactive"/>
</dbReference>
<proteinExistence type="predicted"/>
<sequence length="161" mass="17981">MELQLDLDHTEPKYAGFWIRFLAFVIDSVVFGVGLALPFYFIFDNPLATMDYSAPLDQQMLALAALGQQFLAKGGVYLAIYVFCWMKFLGTPGKLVLDTQIVDAKTLAPLSFGQSLIRYLGYFVSAFALFLGFIWVGIDAKKRGFHDLMAGSVVIYKPDAR</sequence>
<feature type="transmembrane region" description="Helical" evidence="6">
    <location>
        <begin position="21"/>
        <end position="43"/>
    </location>
</feature>
<keyword evidence="5 6" id="KW-0472">Membrane</keyword>
<evidence type="ECO:0000313" key="9">
    <source>
        <dbReference type="Proteomes" id="UP001595840"/>
    </source>
</evidence>
<evidence type="ECO:0000256" key="1">
    <source>
        <dbReference type="ARBA" id="ARBA00004651"/>
    </source>
</evidence>
<dbReference type="InterPro" id="IPR010432">
    <property type="entry name" value="RDD"/>
</dbReference>
<dbReference type="Pfam" id="PF06271">
    <property type="entry name" value="RDD"/>
    <property type="match status" value="1"/>
</dbReference>
<evidence type="ECO:0000256" key="3">
    <source>
        <dbReference type="ARBA" id="ARBA00022692"/>
    </source>
</evidence>
<dbReference type="RefSeq" id="WP_290260925.1">
    <property type="nucleotide sequence ID" value="NZ_JAUFQG010000004.1"/>
</dbReference>
<keyword evidence="2" id="KW-1003">Cell membrane</keyword>
<keyword evidence="9" id="KW-1185">Reference proteome</keyword>
<keyword evidence="3 6" id="KW-0812">Transmembrane</keyword>
<evidence type="ECO:0000256" key="4">
    <source>
        <dbReference type="ARBA" id="ARBA00022989"/>
    </source>
</evidence>
<feature type="transmembrane region" description="Helical" evidence="6">
    <location>
        <begin position="63"/>
        <end position="84"/>
    </location>
</feature>
<evidence type="ECO:0000256" key="2">
    <source>
        <dbReference type="ARBA" id="ARBA00022475"/>
    </source>
</evidence>
<reference evidence="9" key="1">
    <citation type="journal article" date="2019" name="Int. J. Syst. Evol. Microbiol.">
        <title>The Global Catalogue of Microorganisms (GCM) 10K type strain sequencing project: providing services to taxonomists for standard genome sequencing and annotation.</title>
        <authorList>
            <consortium name="The Broad Institute Genomics Platform"/>
            <consortium name="The Broad Institute Genome Sequencing Center for Infectious Disease"/>
            <person name="Wu L."/>
            <person name="Ma J."/>
        </authorList>
    </citation>
    <scope>NUCLEOTIDE SEQUENCE [LARGE SCALE GENOMIC DNA]</scope>
    <source>
        <strain evidence="9">CECT 8570</strain>
    </source>
</reference>
<protein>
    <submittedName>
        <fullName evidence="8">RDD family protein</fullName>
    </submittedName>
</protein>
<keyword evidence="4 6" id="KW-1133">Transmembrane helix</keyword>
<evidence type="ECO:0000256" key="6">
    <source>
        <dbReference type="SAM" id="Phobius"/>
    </source>
</evidence>
<dbReference type="PANTHER" id="PTHR36115">
    <property type="entry name" value="PROLINE-RICH ANTIGEN HOMOLOG-RELATED"/>
    <property type="match status" value="1"/>
</dbReference>